<evidence type="ECO:0008006" key="3">
    <source>
        <dbReference type="Google" id="ProtNLM"/>
    </source>
</evidence>
<accession>A0ABR1WK82</accession>
<protein>
    <recommendedName>
        <fullName evidence="3">F-box domain-containing protein</fullName>
    </recommendedName>
</protein>
<keyword evidence="2" id="KW-1185">Reference proteome</keyword>
<reference evidence="1 2" key="1">
    <citation type="submission" date="2023-01" db="EMBL/GenBank/DDBJ databases">
        <title>Analysis of 21 Apiospora genomes using comparative genomics revels a genus with tremendous synthesis potential of carbohydrate active enzymes and secondary metabolites.</title>
        <authorList>
            <person name="Sorensen T."/>
        </authorList>
    </citation>
    <scope>NUCLEOTIDE SEQUENCE [LARGE SCALE GENOMIC DNA]</scope>
    <source>
        <strain evidence="1 2">CBS 83171</strain>
    </source>
</reference>
<comment type="caution">
    <text evidence="1">The sequence shown here is derived from an EMBL/GenBank/DDBJ whole genome shotgun (WGS) entry which is preliminary data.</text>
</comment>
<name>A0ABR1WK82_9PEZI</name>
<organism evidence="1 2">
    <name type="scientific">Apiospora saccharicola</name>
    <dbReference type="NCBI Taxonomy" id="335842"/>
    <lineage>
        <taxon>Eukaryota</taxon>
        <taxon>Fungi</taxon>
        <taxon>Dikarya</taxon>
        <taxon>Ascomycota</taxon>
        <taxon>Pezizomycotina</taxon>
        <taxon>Sordariomycetes</taxon>
        <taxon>Xylariomycetidae</taxon>
        <taxon>Amphisphaeriales</taxon>
        <taxon>Apiosporaceae</taxon>
        <taxon>Apiospora</taxon>
    </lineage>
</organism>
<dbReference type="SUPFAM" id="SSF52047">
    <property type="entry name" value="RNI-like"/>
    <property type="match status" value="1"/>
</dbReference>
<dbReference type="EMBL" id="JAQQWM010000001">
    <property type="protein sequence ID" value="KAK8083907.1"/>
    <property type="molecule type" value="Genomic_DNA"/>
</dbReference>
<sequence length="417" mass="46623">MSSQSTTLGPFPLEIWMLVCEKLADEISHDPRLHYTRRGPSSDLKALCRVSKGIFPEAERTLFRSYDMRRLGTYGCSGMMDDGSGFRRHLRFLRTFLDRPHLLSYVKEVSLNGPSDAMWSRAVETYGRLAKRLGFDPTTFPLRDAPEAIFADTERTGRQPVERDIMLLLAIALFPNLKSLNVTAITSTDDVPLWFDTLGRMREAGAVKPFDSVVDLKLGWDGEMGRYDLFPFGPLLASTPNVQTLQLWRCHAMKPNAYFIEQAGLPGFPRNIKALEMHACLFDDSTIRFLLQSCPNLERFVYHSGGCEPLRIPRWPTTNVAGYRVTARQIFETLQVAKMTVKEIDIDLTTDCLGHEQGEPLTPADFEGFPLLERVRVARVGGTGAAAGEDEVSPILSIGDNATKLGVEACVEICSSH</sequence>
<proteinExistence type="predicted"/>
<evidence type="ECO:0000313" key="1">
    <source>
        <dbReference type="EMBL" id="KAK8083907.1"/>
    </source>
</evidence>
<gene>
    <name evidence="1" type="ORF">PG996_002688</name>
</gene>
<evidence type="ECO:0000313" key="2">
    <source>
        <dbReference type="Proteomes" id="UP001446871"/>
    </source>
</evidence>
<dbReference type="Proteomes" id="UP001446871">
    <property type="component" value="Unassembled WGS sequence"/>
</dbReference>